<keyword evidence="1" id="KW-0732">Signal</keyword>
<gene>
    <name evidence="6" type="ORF">CCYN74_360022</name>
</gene>
<sequence>MQIKKYIVIGLFSASLLSSCGEYQKALKSDDATLKYNMAEQLYKQGKYKRSIQLFENIVNQYAGKPQGERVLYMYADAFYKTKQYNKASYQFERFYKLYPKSEKVAEAAFLAAKSIYLEAPKYSVDQTPTHQALEKLQLFLDRYTNTEYANEANEMTLDLLTRLQKKEFEIAKQYNLIRDYQAAMKSLDNFLAHNPGTIFKEEALFVRLHSAYEWAINSVEHKKGERLRIAKEAYETLVKSFPETSYKKEAERMLQKIETSLKIYS</sequence>
<evidence type="ECO:0000256" key="4">
    <source>
        <dbReference type="PROSITE-ProRule" id="PRU00339"/>
    </source>
</evidence>
<dbReference type="EMBL" id="CDOG01000030">
    <property type="protein sequence ID" value="CEN39510.1"/>
    <property type="molecule type" value="Genomic_DNA"/>
</dbReference>
<evidence type="ECO:0000259" key="5">
    <source>
        <dbReference type="Pfam" id="PF13525"/>
    </source>
</evidence>
<accession>A0A0B7HBZ8</accession>
<dbReference type="SUPFAM" id="SSF48452">
    <property type="entry name" value="TPR-like"/>
    <property type="match status" value="1"/>
</dbReference>
<dbReference type="InterPro" id="IPR017689">
    <property type="entry name" value="BamD"/>
</dbReference>
<dbReference type="AlphaFoldDB" id="A0A0B7HBZ8"/>
<evidence type="ECO:0000256" key="1">
    <source>
        <dbReference type="ARBA" id="ARBA00022729"/>
    </source>
</evidence>
<feature type="repeat" description="TPR" evidence="4">
    <location>
        <begin position="69"/>
        <end position="102"/>
    </location>
</feature>
<dbReference type="RefSeq" id="WP_018278457.1">
    <property type="nucleotide sequence ID" value="NZ_CDOF01000017.1"/>
</dbReference>
<name>A0A0B7HBZ8_9FLAO</name>
<dbReference type="InterPro" id="IPR011990">
    <property type="entry name" value="TPR-like_helical_dom_sf"/>
</dbReference>
<dbReference type="Pfam" id="PF13525">
    <property type="entry name" value="YfiO"/>
    <property type="match status" value="1"/>
</dbReference>
<evidence type="ECO:0000256" key="3">
    <source>
        <dbReference type="ARBA" id="ARBA00023237"/>
    </source>
</evidence>
<protein>
    <recommendedName>
        <fullName evidence="5">Outer membrane lipoprotein BamD-like domain-containing protein</fullName>
    </recommendedName>
</protein>
<evidence type="ECO:0000313" key="6">
    <source>
        <dbReference type="EMBL" id="CEN39510.1"/>
    </source>
</evidence>
<keyword evidence="3" id="KW-0998">Cell outer membrane</keyword>
<keyword evidence="2" id="KW-0472">Membrane</keyword>
<keyword evidence="4" id="KW-0802">TPR repeat</keyword>
<dbReference type="Proteomes" id="UP000038083">
    <property type="component" value="Unassembled WGS sequence"/>
</dbReference>
<reference evidence="6 7" key="1">
    <citation type="submission" date="2015-01" db="EMBL/GenBank/DDBJ databases">
        <authorList>
            <person name="MANFREDI Pablo"/>
        </authorList>
    </citation>
    <scope>NUCLEOTIDE SEQUENCE [LARGE SCALE GENOMIC DNA]</scope>
    <source>
        <strain evidence="6 7">Ccy74</strain>
    </source>
</reference>
<dbReference type="Gene3D" id="1.25.40.10">
    <property type="entry name" value="Tetratricopeptide repeat domain"/>
    <property type="match status" value="1"/>
</dbReference>
<dbReference type="PROSITE" id="PS50005">
    <property type="entry name" value="TPR"/>
    <property type="match status" value="1"/>
</dbReference>
<evidence type="ECO:0000313" key="7">
    <source>
        <dbReference type="Proteomes" id="UP000038083"/>
    </source>
</evidence>
<proteinExistence type="predicted"/>
<dbReference type="OrthoDB" id="9770761at2"/>
<dbReference type="InterPro" id="IPR019734">
    <property type="entry name" value="TPR_rpt"/>
</dbReference>
<evidence type="ECO:0000256" key="2">
    <source>
        <dbReference type="ARBA" id="ARBA00023136"/>
    </source>
</evidence>
<organism evidence="6 7">
    <name type="scientific">Capnocytophaga cynodegmi</name>
    <dbReference type="NCBI Taxonomy" id="28189"/>
    <lineage>
        <taxon>Bacteria</taxon>
        <taxon>Pseudomonadati</taxon>
        <taxon>Bacteroidota</taxon>
        <taxon>Flavobacteriia</taxon>
        <taxon>Flavobacteriales</taxon>
        <taxon>Flavobacteriaceae</taxon>
        <taxon>Capnocytophaga</taxon>
    </lineage>
</organism>
<dbReference type="InterPro" id="IPR039565">
    <property type="entry name" value="BamD-like"/>
</dbReference>
<dbReference type="PROSITE" id="PS51257">
    <property type="entry name" value="PROKAR_LIPOPROTEIN"/>
    <property type="match status" value="1"/>
</dbReference>
<dbReference type="NCBIfam" id="TIGR03302">
    <property type="entry name" value="OM_YfiO"/>
    <property type="match status" value="1"/>
</dbReference>
<feature type="domain" description="Outer membrane lipoprotein BamD-like" evidence="5">
    <location>
        <begin position="34"/>
        <end position="185"/>
    </location>
</feature>